<feature type="compositionally biased region" description="Low complexity" evidence="11">
    <location>
        <begin position="425"/>
        <end position="435"/>
    </location>
</feature>
<evidence type="ECO:0000313" key="14">
    <source>
        <dbReference type="Proteomes" id="UP001217582"/>
    </source>
</evidence>
<comment type="subunit">
    <text evidence="10">Component of the SRB8-11 complex, which itself associates with the Mediator complex.</text>
</comment>
<reference evidence="13 14" key="1">
    <citation type="submission" date="2023-03" db="EMBL/GenBank/DDBJ databases">
        <title>Mating type loci evolution in Malassezia.</title>
        <authorList>
            <person name="Coelho M.A."/>
        </authorList>
    </citation>
    <scope>NUCLEOTIDE SEQUENCE [LARGE SCALE GENOMIC DNA]</scope>
    <source>
        <strain evidence="13 14">CBS 13387</strain>
    </source>
</reference>
<comment type="function">
    <text evidence="10">Component of the SRB8-11 complex. The SRB8-11 complex is a regulatory module of the Mediator complex which is itself involved in regulation of basal and activated RNA polymerase II-dependent transcription. The SRB8-11 complex may be involved in the transcriptional repression of a subset of genes regulated by Mediator. It may inhibit the association of the Mediator complex with RNA polymerase II to form the holoenzyme complex.</text>
</comment>
<evidence type="ECO:0000256" key="3">
    <source>
        <dbReference type="ARBA" id="ARBA00019618"/>
    </source>
</evidence>
<feature type="domain" description="Mediator complex subunit Med13 C-terminal" evidence="12">
    <location>
        <begin position="695"/>
        <end position="803"/>
    </location>
</feature>
<dbReference type="GO" id="GO:0045944">
    <property type="term" value="P:positive regulation of transcription by RNA polymerase II"/>
    <property type="evidence" value="ECO:0007669"/>
    <property type="project" value="TreeGrafter"/>
</dbReference>
<comment type="subcellular location">
    <subcellularLocation>
        <location evidence="1 10">Nucleus</location>
    </subcellularLocation>
</comment>
<keyword evidence="4 10" id="KW-0678">Repressor</keyword>
<evidence type="ECO:0000256" key="7">
    <source>
        <dbReference type="ARBA" id="ARBA00023163"/>
    </source>
</evidence>
<sequence length="896" mass="97635">MATTAALAHTSAPLPPHVGVQWYRYVAPDAPDVLADAARKLQGALITAAPASPSPATWIAEQMPAPLYALQGTPSCLWVFLWHNTHPAQAMKSYLSSLVLRSSGEYVVSRVDESDPASSTREAHLHFLQAVCHAVADGLCGASQLRVAGGLLHLGERDEGSTASSTEYTTFRAYTAHDTLHVMSRTELMPWTRVDARVVAGDALPRNVVLGETRVRLLPTLRRGRLLSTCIDTSASCRQLREALDDVLPVRENHFATLWLDEHDDERSLGAVLWPLDLCLLEHDASALDAPVPWTMRSAQALLASAAWPDERTKLVSPMPPRTVSLVSSSPHVDRSGLDDDDDDMFRTIGQLTEDDLRFFQTPPRPADPPSPAPATTAPATTPVAPKYDVHGKFFIPGGPRREEGRPSMSPRYSFGTPPSVGTWTASPTPSTDSDSAADEPDAAQRTLALARLHTSAAASPHVSMPAPPVSDTHTQRVRLAWVALYARTAQHAVPPTKLLAPLLSTTHPAEACSPPSLLVGCQQALIQVSINAVSSWTQLGLVPVGGPRTIGAHVVLVECDIPDDAVRSWIQTLSDEFGAHALGTLVPGHVWHMQRGSGLQAVRDVIQDRAVVYLVYGHDEAACERLFRSWPMPRADVSLVPVPESEVWLRPPSRALMWASYEDALHRVCHIAPRTYEACTYLCERASLRLAWPPLASYDPLHQGAVLHVAYDIVGRLVRVVCTDDRAQRLVCRTWDAGAACAYIPLLWQVVRAIVADTSAAWHVVIGRLGTMSQADMDMWASCLDTREPFLLSVGIVCLERDAWPTAHADASVVYASDMPLGLPSGAWPIRVPRSAYVSPGTYAVHLVQLYHLADLDAYIHDVVLHYFALQCMTQLRWTPPAPALPWPFAILACT</sequence>
<dbReference type="EMBL" id="CP119921">
    <property type="protein sequence ID" value="WFD17054.1"/>
    <property type="molecule type" value="Genomic_DNA"/>
</dbReference>
<dbReference type="InterPro" id="IPR051139">
    <property type="entry name" value="Mediator_complx_sub13"/>
</dbReference>
<evidence type="ECO:0000256" key="5">
    <source>
        <dbReference type="ARBA" id="ARBA00023015"/>
    </source>
</evidence>
<accession>A0AAJ5Z320</accession>
<dbReference type="GO" id="GO:0003713">
    <property type="term" value="F:transcription coactivator activity"/>
    <property type="evidence" value="ECO:0007669"/>
    <property type="project" value="TreeGrafter"/>
</dbReference>
<organism evidence="13 14">
    <name type="scientific">Malassezia arunalokei</name>
    <dbReference type="NCBI Taxonomy" id="1514897"/>
    <lineage>
        <taxon>Eukaryota</taxon>
        <taxon>Fungi</taxon>
        <taxon>Dikarya</taxon>
        <taxon>Basidiomycota</taxon>
        <taxon>Ustilaginomycotina</taxon>
        <taxon>Malasseziomycetes</taxon>
        <taxon>Malasseziales</taxon>
        <taxon>Malasseziaceae</taxon>
        <taxon>Malassezia</taxon>
    </lineage>
</organism>
<feature type="compositionally biased region" description="Low complexity" evidence="11">
    <location>
        <begin position="374"/>
        <end position="386"/>
    </location>
</feature>
<dbReference type="GO" id="GO:0016592">
    <property type="term" value="C:mediator complex"/>
    <property type="evidence" value="ECO:0007669"/>
    <property type="project" value="InterPro"/>
</dbReference>
<dbReference type="Pfam" id="PF06333">
    <property type="entry name" value="Med13_C"/>
    <property type="match status" value="1"/>
</dbReference>
<evidence type="ECO:0000259" key="12">
    <source>
        <dbReference type="Pfam" id="PF06333"/>
    </source>
</evidence>
<evidence type="ECO:0000256" key="1">
    <source>
        <dbReference type="ARBA" id="ARBA00004123"/>
    </source>
</evidence>
<evidence type="ECO:0000256" key="2">
    <source>
        <dbReference type="ARBA" id="ARBA00009354"/>
    </source>
</evidence>
<dbReference type="Proteomes" id="UP001217582">
    <property type="component" value="Chromosome 6"/>
</dbReference>
<keyword evidence="6 10" id="KW-0010">Activator</keyword>
<name>A0AAJ5Z320_9BASI</name>
<evidence type="ECO:0000256" key="8">
    <source>
        <dbReference type="ARBA" id="ARBA00023242"/>
    </source>
</evidence>
<evidence type="ECO:0000256" key="10">
    <source>
        <dbReference type="RuleBase" id="RU364134"/>
    </source>
</evidence>
<dbReference type="InterPro" id="IPR009401">
    <property type="entry name" value="Med13_C"/>
</dbReference>
<keyword evidence="5 10" id="KW-0805">Transcription regulation</keyword>
<keyword evidence="8 10" id="KW-0539">Nucleus</keyword>
<evidence type="ECO:0000256" key="6">
    <source>
        <dbReference type="ARBA" id="ARBA00023159"/>
    </source>
</evidence>
<evidence type="ECO:0000313" key="13">
    <source>
        <dbReference type="EMBL" id="WFD17054.1"/>
    </source>
</evidence>
<evidence type="ECO:0000256" key="4">
    <source>
        <dbReference type="ARBA" id="ARBA00022491"/>
    </source>
</evidence>
<feature type="compositionally biased region" description="Pro residues" evidence="11">
    <location>
        <begin position="363"/>
        <end position="373"/>
    </location>
</feature>
<feature type="region of interest" description="Disordered" evidence="11">
    <location>
        <begin position="359"/>
        <end position="442"/>
    </location>
</feature>
<feature type="region of interest" description="Disordered" evidence="11">
    <location>
        <begin position="319"/>
        <end position="343"/>
    </location>
</feature>
<comment type="similarity">
    <text evidence="2 10">Belongs to the Mediator complex subunit 13 family.</text>
</comment>
<keyword evidence="7 10" id="KW-0804">Transcription</keyword>
<protein>
    <recommendedName>
        <fullName evidence="3 10">Mediator of RNA polymerase II transcription subunit 13</fullName>
    </recommendedName>
    <alternativeName>
        <fullName evidence="9 10">Mediator complex subunit 13</fullName>
    </alternativeName>
</protein>
<dbReference type="PANTHER" id="PTHR48249:SF3">
    <property type="entry name" value="MEDIATOR OF RNA POLYMERASE II TRANSCRIPTION SUBUNIT 13"/>
    <property type="match status" value="1"/>
</dbReference>
<dbReference type="PANTHER" id="PTHR48249">
    <property type="entry name" value="MEDIATOR OF RNA POLYMERASE II TRANSCRIPTION SUBUNIT 13"/>
    <property type="match status" value="1"/>
</dbReference>
<evidence type="ECO:0000256" key="9">
    <source>
        <dbReference type="ARBA" id="ARBA00032008"/>
    </source>
</evidence>
<proteinExistence type="inferred from homology"/>
<dbReference type="AlphaFoldDB" id="A0AAJ5Z320"/>
<evidence type="ECO:0000256" key="11">
    <source>
        <dbReference type="SAM" id="MobiDB-lite"/>
    </source>
</evidence>
<keyword evidence="14" id="KW-1185">Reference proteome</keyword>
<gene>
    <name evidence="13" type="ORF">MARU1_003101</name>
</gene>